<reference evidence="1 2" key="1">
    <citation type="journal article" date="2016" name="Nat. Commun.">
        <title>Thousands of microbial genomes shed light on interconnected biogeochemical processes in an aquifer system.</title>
        <authorList>
            <person name="Anantharaman K."/>
            <person name="Brown C.T."/>
            <person name="Hug L.A."/>
            <person name="Sharon I."/>
            <person name="Castelle C.J."/>
            <person name="Probst A.J."/>
            <person name="Thomas B.C."/>
            <person name="Singh A."/>
            <person name="Wilkins M.J."/>
            <person name="Karaoz U."/>
            <person name="Brodie E.L."/>
            <person name="Williams K.H."/>
            <person name="Hubbard S.S."/>
            <person name="Banfield J.F."/>
        </authorList>
    </citation>
    <scope>NUCLEOTIDE SEQUENCE [LARGE SCALE GENOMIC DNA]</scope>
    <source>
        <strain evidence="2">RIFCSPLOWO2_12_FULL_64_10</strain>
    </source>
</reference>
<comment type="caution">
    <text evidence="1">The sequence shown here is derived from an EMBL/GenBank/DDBJ whole genome shotgun (WGS) entry which is preliminary data.</text>
</comment>
<sequence>MTTLELKLNLPDRLAQEAQAAGLLTPEELERIVREALRNRRLQQLEKAREVLAANPIPPMTPEEI</sequence>
<name>A0A1F6CCB0_HANXR</name>
<proteinExistence type="predicted"/>
<accession>A0A1F6CCB0</accession>
<gene>
    <name evidence="1" type="ORF">A3F84_24085</name>
</gene>
<protein>
    <submittedName>
        <fullName evidence="1">Uncharacterized protein</fullName>
    </submittedName>
</protein>
<dbReference type="AlphaFoldDB" id="A0A1F6CCB0"/>
<organism evidence="1 2">
    <name type="scientific">Handelsmanbacteria sp. (strain RIFCSPLOWO2_12_FULL_64_10)</name>
    <dbReference type="NCBI Taxonomy" id="1817868"/>
    <lineage>
        <taxon>Bacteria</taxon>
        <taxon>Candidatus Handelsmaniibacteriota</taxon>
    </lineage>
</organism>
<evidence type="ECO:0000313" key="2">
    <source>
        <dbReference type="Proteomes" id="UP000178606"/>
    </source>
</evidence>
<dbReference type="Proteomes" id="UP000178606">
    <property type="component" value="Unassembled WGS sequence"/>
</dbReference>
<evidence type="ECO:0000313" key="1">
    <source>
        <dbReference type="EMBL" id="OGG46650.1"/>
    </source>
</evidence>
<dbReference type="EMBL" id="MFKF01000290">
    <property type="protein sequence ID" value="OGG46650.1"/>
    <property type="molecule type" value="Genomic_DNA"/>
</dbReference>